<protein>
    <submittedName>
        <fullName evidence="1">Uncharacterized protein</fullName>
    </submittedName>
</protein>
<name>A0A6J7X4Z3_9CAUD</name>
<dbReference type="EMBL" id="LR798344">
    <property type="protein sequence ID" value="CAB5225618.1"/>
    <property type="molecule type" value="Genomic_DNA"/>
</dbReference>
<accession>A0A6J7X4Z3</accession>
<proteinExistence type="predicted"/>
<gene>
    <name evidence="1" type="ORF">UFOVP749_46</name>
</gene>
<sequence length="142" mass="16093">MTKITQADHDAAEDHFDVWYPDTAWGYDALVDTLARHRIEAFADGFQSALQGAEAVIWQIEDDAFVYANVSEALREVITELQEMEAKWTGRVSMAHREQAAAEERAKIVAWLRESPHFINAHQIADCIEAGEHETFTRSSDT</sequence>
<reference evidence="1" key="1">
    <citation type="submission" date="2020-05" db="EMBL/GenBank/DDBJ databases">
        <authorList>
            <person name="Chiriac C."/>
            <person name="Salcher M."/>
            <person name="Ghai R."/>
            <person name="Kavagutti S V."/>
        </authorList>
    </citation>
    <scope>NUCLEOTIDE SEQUENCE</scope>
</reference>
<organism evidence="1">
    <name type="scientific">uncultured Caudovirales phage</name>
    <dbReference type="NCBI Taxonomy" id="2100421"/>
    <lineage>
        <taxon>Viruses</taxon>
        <taxon>Duplodnaviria</taxon>
        <taxon>Heunggongvirae</taxon>
        <taxon>Uroviricota</taxon>
        <taxon>Caudoviricetes</taxon>
        <taxon>Peduoviridae</taxon>
        <taxon>Maltschvirus</taxon>
        <taxon>Maltschvirus maltsch</taxon>
    </lineage>
</organism>
<evidence type="ECO:0000313" key="1">
    <source>
        <dbReference type="EMBL" id="CAB5225618.1"/>
    </source>
</evidence>